<evidence type="ECO:0000313" key="7">
    <source>
        <dbReference type="EMBL" id="XCD08487.1"/>
    </source>
</evidence>
<protein>
    <submittedName>
        <fullName evidence="5">Uncharacterized protein</fullName>
    </submittedName>
</protein>
<evidence type="ECO:0000313" key="3">
    <source>
        <dbReference type="EMBL" id="XCD07293.1"/>
    </source>
</evidence>
<dbReference type="EMBL" id="PP511809">
    <property type="protein sequence ID" value="XCD07772.1"/>
    <property type="molecule type" value="Genomic_DNA"/>
</dbReference>
<keyword evidence="1" id="KW-1133">Transmembrane helix</keyword>
<keyword evidence="1" id="KW-0812">Transmembrane</keyword>
<evidence type="ECO:0000313" key="5">
    <source>
        <dbReference type="EMBL" id="XCD07772.1"/>
    </source>
</evidence>
<dbReference type="EMBL" id="PP511879">
    <property type="protein sequence ID" value="XCD08487.1"/>
    <property type="molecule type" value="Genomic_DNA"/>
</dbReference>
<dbReference type="EMBL" id="PP511778">
    <property type="protein sequence ID" value="XCD07293.1"/>
    <property type="molecule type" value="Genomic_DNA"/>
</dbReference>
<sequence>MEKIWEFVKSLPGWQKIVGFIAVVLLALVAMFSCTAQRTLHMSGTVENATFEYDSDGKLNIR</sequence>
<organism evidence="5">
    <name type="scientific">Dulem virus 200</name>
    <dbReference type="NCBI Taxonomy" id="3145677"/>
    <lineage>
        <taxon>Viruses</taxon>
        <taxon>Monodnaviria</taxon>
        <taxon>Sangervirae</taxon>
        <taxon>Phixviricota</taxon>
        <taxon>Malgrandaviricetes</taxon>
        <taxon>Petitvirales</taxon>
        <taxon>Microviridae</taxon>
        <taxon>Microvirus</taxon>
    </lineage>
</organism>
<accession>A0AAU8B940</accession>
<evidence type="ECO:0000313" key="2">
    <source>
        <dbReference type="EMBL" id="XCD04332.1"/>
    </source>
</evidence>
<dbReference type="EMBL" id="PP511785">
    <property type="protein sequence ID" value="XCD07343.1"/>
    <property type="molecule type" value="Genomic_DNA"/>
</dbReference>
<evidence type="ECO:0000313" key="6">
    <source>
        <dbReference type="EMBL" id="XCD08162.1"/>
    </source>
</evidence>
<name>A0AAU8B940_9VIRU</name>
<dbReference type="PROSITE" id="PS51257">
    <property type="entry name" value="PROKAR_LIPOPROTEIN"/>
    <property type="match status" value="1"/>
</dbReference>
<evidence type="ECO:0000313" key="4">
    <source>
        <dbReference type="EMBL" id="XCD07343.1"/>
    </source>
</evidence>
<dbReference type="EMBL" id="PP511864">
    <property type="protein sequence ID" value="XCD08162.1"/>
    <property type="molecule type" value="Genomic_DNA"/>
</dbReference>
<evidence type="ECO:0000256" key="1">
    <source>
        <dbReference type="SAM" id="Phobius"/>
    </source>
</evidence>
<reference evidence="5" key="1">
    <citation type="submission" date="2024-03" db="EMBL/GenBank/DDBJ databases">
        <title>Diverse circular DNA viruses in blood, oral, and fecal samples of captive lemurs.</title>
        <authorList>
            <person name="Paietta E.N."/>
            <person name="Kraberger S."/>
            <person name="Lund M.C."/>
            <person name="Custer J.M."/>
            <person name="Vargas K.M."/>
            <person name="Ehmke E.E."/>
            <person name="Yoder A.D."/>
            <person name="Varsani A."/>
        </authorList>
    </citation>
    <scope>NUCLEOTIDE SEQUENCE</scope>
    <source>
        <strain evidence="2">Duke_22FF_2443</strain>
        <strain evidence="3">Duke_27FF_1725</strain>
        <strain evidence="4">Duke_27FS_16</strain>
        <strain evidence="5">Duke_28FS_67</strain>
        <strain evidence="6">Duke_29_38</strain>
        <strain evidence="7">Duke_30FF_1510</strain>
    </source>
</reference>
<keyword evidence="1" id="KW-0472">Membrane</keyword>
<proteinExistence type="predicted"/>
<dbReference type="EMBL" id="PP511445">
    <property type="protein sequence ID" value="XCD04332.1"/>
    <property type="molecule type" value="Genomic_DNA"/>
</dbReference>
<feature type="transmembrane region" description="Helical" evidence="1">
    <location>
        <begin position="17"/>
        <end position="36"/>
    </location>
</feature>